<dbReference type="InterPro" id="IPR050090">
    <property type="entry name" value="Tyrosine_recombinase_XerCD"/>
</dbReference>
<dbReference type="SUPFAM" id="SSF56349">
    <property type="entry name" value="DNA breaking-rejoining enzymes"/>
    <property type="match status" value="1"/>
</dbReference>
<evidence type="ECO:0000313" key="4">
    <source>
        <dbReference type="EMBL" id="MBB4653260.1"/>
    </source>
</evidence>
<dbReference type="PROSITE" id="PS51898">
    <property type="entry name" value="TYR_RECOMBINASE"/>
    <property type="match status" value="1"/>
</dbReference>
<keyword evidence="2" id="KW-0233">DNA recombination</keyword>
<evidence type="ECO:0000256" key="1">
    <source>
        <dbReference type="ARBA" id="ARBA00022908"/>
    </source>
</evidence>
<name>A0ABR6L945_9HYPH</name>
<dbReference type="Proteomes" id="UP000539538">
    <property type="component" value="Unassembled WGS sequence"/>
</dbReference>
<dbReference type="PANTHER" id="PTHR30349">
    <property type="entry name" value="PHAGE INTEGRASE-RELATED"/>
    <property type="match status" value="1"/>
</dbReference>
<dbReference type="RefSeq" id="WP_183264612.1">
    <property type="nucleotide sequence ID" value="NZ_BAAAVZ010000020.1"/>
</dbReference>
<dbReference type="CDD" id="cd00796">
    <property type="entry name" value="INT_Rci_Hp1_C"/>
    <property type="match status" value="1"/>
</dbReference>
<accession>A0ABR6L945</accession>
<keyword evidence="1" id="KW-0229">DNA integration</keyword>
<protein>
    <submittedName>
        <fullName evidence="4">Integrase</fullName>
    </submittedName>
</protein>
<dbReference type="Pfam" id="PF00589">
    <property type="entry name" value="Phage_integrase"/>
    <property type="match status" value="1"/>
</dbReference>
<dbReference type="InterPro" id="IPR011010">
    <property type="entry name" value="DNA_brk_join_enz"/>
</dbReference>
<proteinExistence type="predicted"/>
<sequence length="187" mass="21030">MADFHNLSKARAQREGLPPVRFLDGKEETALFAALRTQSELYFSLSVFLLDTGARIGEATALKWASVGEQSVTFEQRKTTIRRTIPLTKRAARAMAGQRENADGPYVSVRLQDYRAAWKSAKQDAGIFEANLVPNVLRHTCAVRLVKGGVDLRTVQKWLGHRSLTMTMRYAQYADTDLEACVRVLER</sequence>
<dbReference type="InterPro" id="IPR002104">
    <property type="entry name" value="Integrase_catalytic"/>
</dbReference>
<feature type="domain" description="Tyr recombinase" evidence="3">
    <location>
        <begin position="18"/>
        <end position="183"/>
    </location>
</feature>
<dbReference type="InterPro" id="IPR013762">
    <property type="entry name" value="Integrase-like_cat_sf"/>
</dbReference>
<reference evidence="4 5" key="1">
    <citation type="submission" date="2020-08" db="EMBL/GenBank/DDBJ databases">
        <title>Genomic Encyclopedia of Type Strains, Phase IV (KMG-IV): sequencing the most valuable type-strain genomes for metagenomic binning, comparative biology and taxonomic classification.</title>
        <authorList>
            <person name="Goeker M."/>
        </authorList>
    </citation>
    <scope>NUCLEOTIDE SEQUENCE [LARGE SCALE GENOMIC DNA]</scope>
    <source>
        <strain evidence="4 5">DSM 7050</strain>
    </source>
</reference>
<dbReference type="EMBL" id="JACHOT010000011">
    <property type="protein sequence ID" value="MBB4653260.1"/>
    <property type="molecule type" value="Genomic_DNA"/>
</dbReference>
<gene>
    <name evidence="4" type="ORF">GGQ99_005045</name>
</gene>
<evidence type="ECO:0000313" key="5">
    <source>
        <dbReference type="Proteomes" id="UP000539538"/>
    </source>
</evidence>
<keyword evidence="5" id="KW-1185">Reference proteome</keyword>
<comment type="caution">
    <text evidence="4">The sequence shown here is derived from an EMBL/GenBank/DDBJ whole genome shotgun (WGS) entry which is preliminary data.</text>
</comment>
<evidence type="ECO:0000256" key="2">
    <source>
        <dbReference type="ARBA" id="ARBA00023172"/>
    </source>
</evidence>
<dbReference type="PANTHER" id="PTHR30349:SF64">
    <property type="entry name" value="PROPHAGE INTEGRASE INTD-RELATED"/>
    <property type="match status" value="1"/>
</dbReference>
<organism evidence="4 5">
    <name type="scientific">Aminobacter niigataensis</name>
    <dbReference type="NCBI Taxonomy" id="83265"/>
    <lineage>
        <taxon>Bacteria</taxon>
        <taxon>Pseudomonadati</taxon>
        <taxon>Pseudomonadota</taxon>
        <taxon>Alphaproteobacteria</taxon>
        <taxon>Hyphomicrobiales</taxon>
        <taxon>Phyllobacteriaceae</taxon>
        <taxon>Aminobacter</taxon>
    </lineage>
</organism>
<dbReference type="Gene3D" id="1.10.443.10">
    <property type="entry name" value="Intergrase catalytic core"/>
    <property type="match status" value="1"/>
</dbReference>
<evidence type="ECO:0000259" key="3">
    <source>
        <dbReference type="PROSITE" id="PS51898"/>
    </source>
</evidence>